<reference evidence="9" key="1">
    <citation type="journal article" date="2020" name="mSystems">
        <title>Genome- and Community-Level Interaction Insights into Carbon Utilization and Element Cycling Functions of Hydrothermarchaeota in Hydrothermal Sediment.</title>
        <authorList>
            <person name="Zhou Z."/>
            <person name="Liu Y."/>
            <person name="Xu W."/>
            <person name="Pan J."/>
            <person name="Luo Z.H."/>
            <person name="Li M."/>
        </authorList>
    </citation>
    <scope>NUCLEOTIDE SEQUENCE [LARGE SCALE GENOMIC DNA]</scope>
    <source>
        <strain evidence="9">SpSt-767</strain>
    </source>
</reference>
<organism evidence="9">
    <name type="scientific">Desulfobacca acetoxidans</name>
    <dbReference type="NCBI Taxonomy" id="60893"/>
    <lineage>
        <taxon>Bacteria</taxon>
        <taxon>Pseudomonadati</taxon>
        <taxon>Thermodesulfobacteriota</taxon>
        <taxon>Desulfobaccia</taxon>
        <taxon>Desulfobaccales</taxon>
        <taxon>Desulfobaccaceae</taxon>
        <taxon>Desulfobacca</taxon>
    </lineage>
</organism>
<dbReference type="Pfam" id="PF13727">
    <property type="entry name" value="CoA_binding_3"/>
    <property type="match status" value="1"/>
</dbReference>
<evidence type="ECO:0000256" key="1">
    <source>
        <dbReference type="ARBA" id="ARBA00004141"/>
    </source>
</evidence>
<evidence type="ECO:0000256" key="2">
    <source>
        <dbReference type="ARBA" id="ARBA00006464"/>
    </source>
</evidence>
<dbReference type="GO" id="GO:0009242">
    <property type="term" value="P:colanic acid biosynthetic process"/>
    <property type="evidence" value="ECO:0007669"/>
    <property type="project" value="TreeGrafter"/>
</dbReference>
<evidence type="ECO:0000256" key="4">
    <source>
        <dbReference type="ARBA" id="ARBA00022692"/>
    </source>
</evidence>
<evidence type="ECO:0000256" key="3">
    <source>
        <dbReference type="ARBA" id="ARBA00022679"/>
    </source>
</evidence>
<dbReference type="Pfam" id="PF02397">
    <property type="entry name" value="Bac_transf"/>
    <property type="match status" value="1"/>
</dbReference>
<dbReference type="GO" id="GO:0089702">
    <property type="term" value="F:undecaprenyl-phosphate glucose phosphotransferase activity"/>
    <property type="evidence" value="ECO:0007669"/>
    <property type="project" value="UniProtKB-EC"/>
</dbReference>
<accession>A0A7V6A3V5</accession>
<name>A0A7V6A3V5_9BACT</name>
<comment type="subcellular location">
    <subcellularLocation>
        <location evidence="1">Membrane</location>
        <topology evidence="1">Multi-pass membrane protein</topology>
    </subcellularLocation>
</comment>
<dbReference type="InterPro" id="IPR036291">
    <property type="entry name" value="NAD(P)-bd_dom_sf"/>
</dbReference>
<dbReference type="InterPro" id="IPR003362">
    <property type="entry name" value="Bact_transf"/>
</dbReference>
<dbReference type="PANTHER" id="PTHR30576">
    <property type="entry name" value="COLANIC BIOSYNTHESIS UDP-GLUCOSE LIPID CARRIER TRANSFERASE"/>
    <property type="match status" value="1"/>
</dbReference>
<keyword evidence="5 7" id="KW-1133">Transmembrane helix</keyword>
<comment type="similarity">
    <text evidence="2">Belongs to the bacterial sugar transferase family.</text>
</comment>
<dbReference type="Gene3D" id="3.40.50.720">
    <property type="entry name" value="NAD(P)-binding Rossmann-like Domain"/>
    <property type="match status" value="1"/>
</dbReference>
<dbReference type="NCBIfam" id="TIGR03025">
    <property type="entry name" value="EPS_sugtrans"/>
    <property type="match status" value="1"/>
</dbReference>
<dbReference type="SUPFAM" id="SSF51735">
    <property type="entry name" value="NAD(P)-binding Rossmann-fold domains"/>
    <property type="match status" value="1"/>
</dbReference>
<dbReference type="NCBIfam" id="TIGR03023">
    <property type="entry name" value="WcaJ_sugtrans"/>
    <property type="match status" value="1"/>
</dbReference>
<dbReference type="EMBL" id="DTGR01000140">
    <property type="protein sequence ID" value="HHS29794.1"/>
    <property type="molecule type" value="Genomic_DNA"/>
</dbReference>
<evidence type="ECO:0000256" key="6">
    <source>
        <dbReference type="ARBA" id="ARBA00023136"/>
    </source>
</evidence>
<keyword evidence="6 7" id="KW-0472">Membrane</keyword>
<evidence type="ECO:0000256" key="5">
    <source>
        <dbReference type="ARBA" id="ARBA00022989"/>
    </source>
</evidence>
<feature type="transmembrane region" description="Helical" evidence="7">
    <location>
        <begin position="283"/>
        <end position="304"/>
    </location>
</feature>
<dbReference type="EC" id="2.7.8.31" evidence="9"/>
<feature type="transmembrane region" description="Helical" evidence="7">
    <location>
        <begin position="84"/>
        <end position="100"/>
    </location>
</feature>
<evidence type="ECO:0000259" key="8">
    <source>
        <dbReference type="Pfam" id="PF02397"/>
    </source>
</evidence>
<keyword evidence="4 7" id="KW-0812">Transmembrane</keyword>
<comment type="caution">
    <text evidence="9">The sequence shown here is derived from an EMBL/GenBank/DDBJ whole genome shotgun (WGS) entry which is preliminary data.</text>
</comment>
<gene>
    <name evidence="9" type="ORF">ENV52_08855</name>
</gene>
<feature type="transmembrane region" description="Helical" evidence="7">
    <location>
        <begin position="47"/>
        <end position="64"/>
    </location>
</feature>
<dbReference type="AlphaFoldDB" id="A0A7V6A3V5"/>
<evidence type="ECO:0000313" key="9">
    <source>
        <dbReference type="EMBL" id="HHS29794.1"/>
    </source>
</evidence>
<dbReference type="PANTHER" id="PTHR30576:SF21">
    <property type="entry name" value="UDP-GLUCOSE:UNDECAPRENYL-PHOSPHATE GLUCOSE-1-PHOSPHATE TRANSFERASE"/>
    <property type="match status" value="1"/>
</dbReference>
<proteinExistence type="inferred from homology"/>
<feature type="transmembrane region" description="Helical" evidence="7">
    <location>
        <begin position="21"/>
        <end position="41"/>
    </location>
</feature>
<dbReference type="GO" id="GO:0016020">
    <property type="term" value="C:membrane"/>
    <property type="evidence" value="ECO:0007669"/>
    <property type="project" value="UniProtKB-SubCell"/>
</dbReference>
<feature type="domain" description="Bacterial sugar transferase" evidence="8">
    <location>
        <begin position="278"/>
        <end position="462"/>
    </location>
</feature>
<evidence type="ECO:0000256" key="7">
    <source>
        <dbReference type="SAM" id="Phobius"/>
    </source>
</evidence>
<dbReference type="InterPro" id="IPR017473">
    <property type="entry name" value="Undecaprenyl-P_gluc_Ptfrase"/>
</dbReference>
<protein>
    <submittedName>
        <fullName evidence="9">Undecaprenyl-phosphate glucose phosphotransferase</fullName>
        <ecNumber evidence="9">2.7.8.31</ecNumber>
    </submittedName>
</protein>
<keyword evidence="3 9" id="KW-0808">Transferase</keyword>
<sequence length="468" mass="52898">MADVPRDIFTQYQWLVTSIQWFLDGLMVVLLLAALALGYGVPFQKEYHLLSALAFVLTLLVFHAARPYRPWRWVDFWRLGQRVLLTWGIVTGLLLALGFVTKTTAYFSRGVLLPWIFLTPVVLVGMRLLVYKILGVLHSYGSNTRTAVIAGASALGQHLARSLIDLPWLGIRFLGFFSDQKTNLDGVPGDTPILGDLESMVTFVQAYQVNIVYLALPLQAEARIREIIERLQDTTASVYFAPDVFIYSLFQSSLTDLQGIPLISLWETPFFGVNALLKRLLDVILAGILLAAAAPLLVTLALGVKLTSPGPVFFKQRRYGLDGEEIKIFKFRTMSVCEDGAHIPQAKKDDPRLTSFGKFLRRTSLDELPQLFNVLQGGMSLVGPRPHAVAHNEFYRQRLPSYMLRHKVRPGITGLAQVNGFRGETETLEKMEQRLAYDLEYLRRWSLWLDVKLICQTVWKTFTGKNAY</sequence>
<feature type="transmembrane region" description="Helical" evidence="7">
    <location>
        <begin position="112"/>
        <end position="130"/>
    </location>
</feature>
<dbReference type="InterPro" id="IPR017475">
    <property type="entry name" value="EPS_sugar_tfrase"/>
</dbReference>